<name>A0A2U7UFD6_9VIRU</name>
<organism evidence="2">
    <name type="scientific">Pandoravirus macleodensis</name>
    <dbReference type="NCBI Taxonomy" id="2107707"/>
    <lineage>
        <taxon>Viruses</taxon>
        <taxon>Pandoravirus</taxon>
    </lineage>
</organism>
<dbReference type="SUPFAM" id="SSF81383">
    <property type="entry name" value="F-box domain"/>
    <property type="match status" value="1"/>
</dbReference>
<evidence type="ECO:0000259" key="1">
    <source>
        <dbReference type="PROSITE" id="PS50181"/>
    </source>
</evidence>
<dbReference type="KEGG" id="vg:36841644"/>
<protein>
    <submittedName>
        <fullName evidence="2">F-box domain containing protein</fullName>
    </submittedName>
</protein>
<evidence type="ECO:0000313" key="2">
    <source>
        <dbReference type="EMBL" id="AVK77189.1"/>
    </source>
</evidence>
<dbReference type="Pfam" id="PF12937">
    <property type="entry name" value="F-box-like"/>
    <property type="match status" value="1"/>
</dbReference>
<proteinExistence type="predicted"/>
<sequence length="329" mass="36978">MWLDSTQGDEDSLFGRLPDEMLAHVLALLSCLDRVRCALSVCRRWRALVSDPTITEASSCFVVSDSSTQDGRRLKMCLRAVGRGHVECMLFARTAGCDRDNHIYCAAIKWDKVDCVRALDDHGGRFCPDDLADLSMETASANCLDYALGRSGTIWTTSGCDWHCRSNDASAHAACIRILRNHNARPRWRAANDAWTHPCASAAVHGHLDCLRYARENGCPMRCLYMSRSRIGRSPRLFALCPRKLLGVGRVHMRERCRRGPSRLPRVRTRERTPVEHVDIDGTSPVVAISNACVMRTTTVWRGRRIRTFGCGTEYGRDMSAALTEKQYE</sequence>
<dbReference type="InterPro" id="IPR036770">
    <property type="entry name" value="Ankyrin_rpt-contain_sf"/>
</dbReference>
<dbReference type="Gene3D" id="1.20.1280.50">
    <property type="match status" value="1"/>
</dbReference>
<gene>
    <name evidence="2" type="ORF">pmac_cds_501</name>
</gene>
<dbReference type="EMBL" id="MG011691">
    <property type="protein sequence ID" value="AVK77189.1"/>
    <property type="molecule type" value="Genomic_DNA"/>
</dbReference>
<dbReference type="SUPFAM" id="SSF48403">
    <property type="entry name" value="Ankyrin repeat"/>
    <property type="match status" value="1"/>
</dbReference>
<dbReference type="PROSITE" id="PS50181">
    <property type="entry name" value="FBOX"/>
    <property type="match status" value="1"/>
</dbReference>
<feature type="domain" description="F-box" evidence="1">
    <location>
        <begin position="11"/>
        <end position="58"/>
    </location>
</feature>
<dbReference type="SMART" id="SM00256">
    <property type="entry name" value="FBOX"/>
    <property type="match status" value="1"/>
</dbReference>
<dbReference type="RefSeq" id="YP_009481185.1">
    <property type="nucleotide sequence ID" value="NC_037665.1"/>
</dbReference>
<dbReference type="Gene3D" id="1.25.40.20">
    <property type="entry name" value="Ankyrin repeat-containing domain"/>
    <property type="match status" value="1"/>
</dbReference>
<dbReference type="InterPro" id="IPR001810">
    <property type="entry name" value="F-box_dom"/>
</dbReference>
<accession>A0A2U7UFD6</accession>
<dbReference type="Proteomes" id="UP000249758">
    <property type="component" value="Segment"/>
</dbReference>
<dbReference type="GeneID" id="36841644"/>
<reference evidence="2" key="1">
    <citation type="journal article" date="2018" name="Nat. Commun.">
        <title>Diversity and evolution of the emerging Pandoraviridae family.</title>
        <authorList>
            <person name="Legendre M."/>
            <person name="Fabre E."/>
            <person name="Poirot O."/>
            <person name="Jeudy S."/>
            <person name="Lartigue A."/>
            <person name="Alempic J.M."/>
            <person name="Beucher L."/>
            <person name="Philippe N."/>
            <person name="Bertaux L."/>
            <person name="Christo-Foroux E."/>
            <person name="Labadie K."/>
            <person name="Coute Y."/>
            <person name="Abergel C."/>
            <person name="Claverie J.M."/>
        </authorList>
    </citation>
    <scope>NUCLEOTIDE SEQUENCE [LARGE SCALE GENOMIC DNA]</scope>
    <source>
        <strain evidence="2">Macleodensis</strain>
    </source>
</reference>
<dbReference type="InterPro" id="IPR036047">
    <property type="entry name" value="F-box-like_dom_sf"/>
</dbReference>